<gene>
    <name evidence="1" type="ORF">QN277_018578</name>
</gene>
<dbReference type="Proteomes" id="UP001293593">
    <property type="component" value="Unassembled WGS sequence"/>
</dbReference>
<accession>A0AAE1JW60</accession>
<organism evidence="1 2">
    <name type="scientific">Acacia crassicarpa</name>
    <name type="common">northern wattle</name>
    <dbReference type="NCBI Taxonomy" id="499986"/>
    <lineage>
        <taxon>Eukaryota</taxon>
        <taxon>Viridiplantae</taxon>
        <taxon>Streptophyta</taxon>
        <taxon>Embryophyta</taxon>
        <taxon>Tracheophyta</taxon>
        <taxon>Spermatophyta</taxon>
        <taxon>Magnoliopsida</taxon>
        <taxon>eudicotyledons</taxon>
        <taxon>Gunneridae</taxon>
        <taxon>Pentapetalae</taxon>
        <taxon>rosids</taxon>
        <taxon>fabids</taxon>
        <taxon>Fabales</taxon>
        <taxon>Fabaceae</taxon>
        <taxon>Caesalpinioideae</taxon>
        <taxon>mimosoid clade</taxon>
        <taxon>Acacieae</taxon>
        <taxon>Acacia</taxon>
    </lineage>
</organism>
<dbReference type="EMBL" id="JAWXYG010000004">
    <property type="protein sequence ID" value="KAK4275507.1"/>
    <property type="molecule type" value="Genomic_DNA"/>
</dbReference>
<evidence type="ECO:0000313" key="2">
    <source>
        <dbReference type="Proteomes" id="UP001293593"/>
    </source>
</evidence>
<dbReference type="AlphaFoldDB" id="A0AAE1JW60"/>
<proteinExistence type="predicted"/>
<reference evidence="1" key="1">
    <citation type="submission" date="2023-10" db="EMBL/GenBank/DDBJ databases">
        <title>Chromosome-level genome of the transformable northern wattle, Acacia crassicarpa.</title>
        <authorList>
            <person name="Massaro I."/>
            <person name="Sinha N.R."/>
            <person name="Poethig S."/>
            <person name="Leichty A.R."/>
        </authorList>
    </citation>
    <scope>NUCLEOTIDE SEQUENCE</scope>
    <source>
        <strain evidence="1">Acra3RX</strain>
        <tissue evidence="1">Leaf</tissue>
    </source>
</reference>
<sequence length="107" mass="11795">MESLKWNNPLSSLSHFENFLDLALHSLISVMGLRLCASILVGLHLYTVATIGEEGTPRYIGPKLILFSGATAEFDSFWDSFIGRKCWNIKFLNGGFGVIGFALQLGL</sequence>
<keyword evidence="2" id="KW-1185">Reference proteome</keyword>
<comment type="caution">
    <text evidence="1">The sequence shown here is derived from an EMBL/GenBank/DDBJ whole genome shotgun (WGS) entry which is preliminary data.</text>
</comment>
<protein>
    <submittedName>
        <fullName evidence="1">Uncharacterized protein</fullName>
    </submittedName>
</protein>
<evidence type="ECO:0000313" key="1">
    <source>
        <dbReference type="EMBL" id="KAK4275507.1"/>
    </source>
</evidence>
<name>A0AAE1JW60_9FABA</name>